<dbReference type="PANTHER" id="PTHR23169">
    <property type="entry name" value="ENVOPLAKIN"/>
    <property type="match status" value="1"/>
</dbReference>
<dbReference type="Gene3D" id="1.20.58.60">
    <property type="match status" value="2"/>
</dbReference>
<sequence>MMELNKFNKTKEQNECKYQTKCGNVCLSVAGTTQDVDDKSTEYLRYARALLAWLKDHTTKLTERGLPEDPMEIKAMRAWLLQLKEQEVPKREKEKEALLTLHQALQVWVEFGRVRIPEELSVKEVNKAWKVFLETLMSKELSAQDHEKRMSQEAEKAAQKKLSDINEILTKIRQMQVDLDSRRWPNSLSELNIDLEKHIQFGMVLETLCSLVKKAQMQVDVPAWLKEEYGKCLIEMDSELERLMDSSAARKSHLESLVEFLRPLEEQSGWLTKAIEREETFDWSDKNSEMERKRKSHLVCDRYHQSLC</sequence>
<name>A0A8C4QWN3_EPTBU</name>
<organism evidence="1 2">
    <name type="scientific">Eptatretus burgeri</name>
    <name type="common">Inshore hagfish</name>
    <dbReference type="NCBI Taxonomy" id="7764"/>
    <lineage>
        <taxon>Eukaryota</taxon>
        <taxon>Metazoa</taxon>
        <taxon>Chordata</taxon>
        <taxon>Craniata</taxon>
        <taxon>Vertebrata</taxon>
        <taxon>Cyclostomata</taxon>
        <taxon>Myxini</taxon>
        <taxon>Myxiniformes</taxon>
        <taxon>Myxinidae</taxon>
        <taxon>Eptatretinae</taxon>
        <taxon>Eptatretus</taxon>
    </lineage>
</organism>
<dbReference type="Proteomes" id="UP000694388">
    <property type="component" value="Unplaced"/>
</dbReference>
<dbReference type="InterPro" id="IPR043197">
    <property type="entry name" value="Plakin"/>
</dbReference>
<dbReference type="GO" id="GO:0016020">
    <property type="term" value="C:membrane"/>
    <property type="evidence" value="ECO:0007669"/>
    <property type="project" value="TreeGrafter"/>
</dbReference>
<dbReference type="GO" id="GO:0042060">
    <property type="term" value="P:wound healing"/>
    <property type="evidence" value="ECO:0007669"/>
    <property type="project" value="TreeGrafter"/>
</dbReference>
<dbReference type="SUPFAM" id="SSF46966">
    <property type="entry name" value="Spectrin repeat"/>
    <property type="match status" value="2"/>
</dbReference>
<dbReference type="AlphaFoldDB" id="A0A8C4QWN3"/>
<dbReference type="GO" id="GO:0005882">
    <property type="term" value="C:intermediate filament"/>
    <property type="evidence" value="ECO:0007669"/>
    <property type="project" value="TreeGrafter"/>
</dbReference>
<dbReference type="PANTHER" id="PTHR23169:SF23">
    <property type="entry name" value="SHORT STOP, ISOFORM H"/>
    <property type="match status" value="1"/>
</dbReference>
<dbReference type="Ensembl" id="ENSEBUT00000022027.1">
    <property type="protein sequence ID" value="ENSEBUP00000021451.1"/>
    <property type="gene ID" value="ENSEBUG00000013250.1"/>
</dbReference>
<reference evidence="1" key="2">
    <citation type="submission" date="2025-09" db="UniProtKB">
        <authorList>
            <consortium name="Ensembl"/>
        </authorList>
    </citation>
    <scope>IDENTIFICATION</scope>
</reference>
<dbReference type="GO" id="GO:0005198">
    <property type="term" value="F:structural molecule activity"/>
    <property type="evidence" value="ECO:0007669"/>
    <property type="project" value="TreeGrafter"/>
</dbReference>
<proteinExistence type="predicted"/>
<protein>
    <submittedName>
        <fullName evidence="1">Uncharacterized protein</fullName>
    </submittedName>
</protein>
<evidence type="ECO:0000313" key="2">
    <source>
        <dbReference type="Proteomes" id="UP000694388"/>
    </source>
</evidence>
<accession>A0A8C4QWN3</accession>
<evidence type="ECO:0000313" key="1">
    <source>
        <dbReference type="Ensembl" id="ENSEBUP00000021451.1"/>
    </source>
</evidence>
<dbReference type="GO" id="GO:0045104">
    <property type="term" value="P:intermediate filament cytoskeleton organization"/>
    <property type="evidence" value="ECO:0007669"/>
    <property type="project" value="InterPro"/>
</dbReference>
<keyword evidence="2" id="KW-1185">Reference proteome</keyword>
<reference evidence="1" key="1">
    <citation type="submission" date="2025-08" db="UniProtKB">
        <authorList>
            <consortium name="Ensembl"/>
        </authorList>
    </citation>
    <scope>IDENTIFICATION</scope>
</reference>
<dbReference type="GO" id="GO:0005737">
    <property type="term" value="C:cytoplasm"/>
    <property type="evidence" value="ECO:0007669"/>
    <property type="project" value="TreeGrafter"/>
</dbReference>